<reference evidence="7 8" key="1">
    <citation type="journal article" date="2014" name="Int. J. Syst. Evol. Microbiol.">
        <title>Phaeodactylibacter xiamenensis gen. nov., sp. nov., a member of the family Saprospiraceae isolated from the marine alga Phaeodactylum tricornutum.</title>
        <authorList>
            <person name="Chen Z.Jr."/>
            <person name="Lei X."/>
            <person name="Lai Q."/>
            <person name="Li Y."/>
            <person name="Zhang B."/>
            <person name="Zhang J."/>
            <person name="Zhang H."/>
            <person name="Yang L."/>
            <person name="Zheng W."/>
            <person name="Tian Y."/>
            <person name="Yu Z."/>
            <person name="Xu H.Jr."/>
            <person name="Zheng T."/>
        </authorList>
    </citation>
    <scope>NUCLEOTIDE SEQUENCE [LARGE SCALE GENOMIC DNA]</scope>
    <source>
        <strain evidence="7 8">KD52</strain>
    </source>
</reference>
<dbReference type="GO" id="GO:0016491">
    <property type="term" value="F:oxidoreductase activity"/>
    <property type="evidence" value="ECO:0007669"/>
    <property type="project" value="UniProtKB-KW"/>
</dbReference>
<evidence type="ECO:0000256" key="3">
    <source>
        <dbReference type="ARBA" id="ARBA00023002"/>
    </source>
</evidence>
<dbReference type="EMBL" id="JPOS01000081">
    <property type="protein sequence ID" value="KGE86241.1"/>
    <property type="molecule type" value="Genomic_DNA"/>
</dbReference>
<dbReference type="RefSeq" id="WP_044225899.1">
    <property type="nucleotide sequence ID" value="NZ_JBKAGJ010000013.1"/>
</dbReference>
<comment type="caution">
    <text evidence="7">The sequence shown here is derived from an EMBL/GenBank/DDBJ whole genome shotgun (WGS) entry which is preliminary data.</text>
</comment>
<dbReference type="Gene3D" id="3.50.50.60">
    <property type="entry name" value="FAD/NAD(P)-binding domain"/>
    <property type="match status" value="1"/>
</dbReference>
<evidence type="ECO:0000313" key="8">
    <source>
        <dbReference type="Proteomes" id="UP000029736"/>
    </source>
</evidence>
<keyword evidence="1" id="KW-0004">4Fe-4S</keyword>
<evidence type="ECO:0000313" key="7">
    <source>
        <dbReference type="EMBL" id="KGE86241.1"/>
    </source>
</evidence>
<evidence type="ECO:0000256" key="4">
    <source>
        <dbReference type="ARBA" id="ARBA00023004"/>
    </source>
</evidence>
<dbReference type="SUPFAM" id="SSF51905">
    <property type="entry name" value="FAD/NAD(P)-binding domain"/>
    <property type="match status" value="1"/>
</dbReference>
<name>A0A098S2C7_9BACT</name>
<proteinExistence type="predicted"/>
<organism evidence="7 8">
    <name type="scientific">Phaeodactylibacter xiamenensis</name>
    <dbReference type="NCBI Taxonomy" id="1524460"/>
    <lineage>
        <taxon>Bacteria</taxon>
        <taxon>Pseudomonadati</taxon>
        <taxon>Bacteroidota</taxon>
        <taxon>Saprospiria</taxon>
        <taxon>Saprospirales</taxon>
        <taxon>Haliscomenobacteraceae</taxon>
        <taxon>Phaeodactylibacter</taxon>
    </lineage>
</organism>
<dbReference type="Pfam" id="PF12831">
    <property type="entry name" value="FAD_oxidored"/>
    <property type="match status" value="1"/>
</dbReference>
<keyword evidence="8" id="KW-1185">Reference proteome</keyword>
<dbReference type="PANTHER" id="PTHR43498:SF1">
    <property type="entry name" value="COB--COM HETERODISULFIDE REDUCTASE IRON-SULFUR SUBUNIT A"/>
    <property type="match status" value="1"/>
</dbReference>
<dbReference type="Proteomes" id="UP000029736">
    <property type="component" value="Unassembled WGS sequence"/>
</dbReference>
<dbReference type="GO" id="GO:0046872">
    <property type="term" value="F:metal ion binding"/>
    <property type="evidence" value="ECO:0007669"/>
    <property type="project" value="UniProtKB-KW"/>
</dbReference>
<dbReference type="Pfam" id="PF25275">
    <property type="entry name" value="Golvesin_C"/>
    <property type="match status" value="1"/>
</dbReference>
<dbReference type="PROSITE" id="PS51257">
    <property type="entry name" value="PROKAR_LIPOPROTEIN"/>
    <property type="match status" value="1"/>
</dbReference>
<evidence type="ECO:0000256" key="5">
    <source>
        <dbReference type="ARBA" id="ARBA00023014"/>
    </source>
</evidence>
<gene>
    <name evidence="7" type="ORF">IX84_22745</name>
</gene>
<dbReference type="STRING" id="1524460.IX84_22745"/>
<dbReference type="InterPro" id="IPR036188">
    <property type="entry name" value="FAD/NAD-bd_sf"/>
</dbReference>
<feature type="domain" description="Golvesin/Xly CBD-like" evidence="6">
    <location>
        <begin position="546"/>
        <end position="676"/>
    </location>
</feature>
<sequence length="681" mass="76478">MPKTIAFLLLLSLALFVGCEEPAKTNAYDYDICVYGGSSAGVIAAYAAAKMGKTVLLISPDLHLGGLSSGGLGATDIGNKYAVTGLSRDFYRRLGDEYDRMEAWTFEPHKAEKVFQDYIREANVEVWYEHRLTKLRKKGTEIQEITVEDASQPDFPTRSVKARQFIDATYVGDLLAMAGVSYIAGREPNSTYNETLSGVQLLDKHQFPPNDEEPYHIDPYRIEGDSSSGLCWGISPEPLAEQGSGDDKIQAYNYRLCLTQDTTNQVPFERPADYDSTKYELLKRVIQARDGIGWQQKLGWFYLRIVHMPNGKTDVNNKGPLSTDMIGMNYDYPEGSYERRAEIEADHESYIRGLLYFLSHDPGVTPDIRAEMSSWGWAKDEFTDNNYFPYKLYIREARRMIGEYVMTEHHCLGDSIAPGAIGMAAYTMDSHNCQRVVVHENGKAMVRNEGDVQVGGFPPYPIAYHALTPKQEECTNLLVPVCLSASHIAYGSIRMEPVFMVLAQTAAVAASMAIDQRSSVQEIDIPKLQKKLEEDPYLDGTLPDILSDNEDEGRAIINGNWEQHNLGGRYKKYALITNNEVTGASAEFLLPVERSGRYKVAYYIPQPMKPAPWADSIHIQTTYGEEKAREAFSLSERDREWLELPYRNFSAGDTVKVRVQTNGKPGWIPADAVLLVAEKTR</sequence>
<evidence type="ECO:0000259" key="6">
    <source>
        <dbReference type="Pfam" id="PF25275"/>
    </source>
</evidence>
<keyword evidence="5" id="KW-0411">Iron-sulfur</keyword>
<dbReference type="OrthoDB" id="668499at2"/>
<dbReference type="AlphaFoldDB" id="A0A098S2C7"/>
<evidence type="ECO:0000256" key="2">
    <source>
        <dbReference type="ARBA" id="ARBA00022723"/>
    </source>
</evidence>
<dbReference type="GO" id="GO:0051539">
    <property type="term" value="F:4 iron, 4 sulfur cluster binding"/>
    <property type="evidence" value="ECO:0007669"/>
    <property type="project" value="UniProtKB-KW"/>
</dbReference>
<keyword evidence="4" id="KW-0408">Iron</keyword>
<dbReference type="InterPro" id="IPR039650">
    <property type="entry name" value="HdrA-like"/>
</dbReference>
<evidence type="ECO:0000256" key="1">
    <source>
        <dbReference type="ARBA" id="ARBA00022485"/>
    </source>
</evidence>
<keyword evidence="3" id="KW-0560">Oxidoreductase</keyword>
<accession>A0A098S2C7</accession>
<protein>
    <recommendedName>
        <fullName evidence="6">Golvesin/Xly CBD-like domain-containing protein</fullName>
    </recommendedName>
</protein>
<dbReference type="PANTHER" id="PTHR43498">
    <property type="entry name" value="FERREDOXIN:COB-COM HETERODISULFIDE REDUCTASE SUBUNIT A"/>
    <property type="match status" value="1"/>
</dbReference>
<keyword evidence="2" id="KW-0479">Metal-binding</keyword>
<dbReference type="InterPro" id="IPR033803">
    <property type="entry name" value="CBD-like_Golvesin-Xly"/>
</dbReference>